<evidence type="ECO:0000256" key="1">
    <source>
        <dbReference type="SAM" id="Coils"/>
    </source>
</evidence>
<dbReference type="AlphaFoldDB" id="A0A0C9ZNI8"/>
<dbReference type="STRING" id="765257.A0A0C9ZNI8"/>
<dbReference type="GO" id="GO:0000012">
    <property type="term" value="P:single strand break repair"/>
    <property type="evidence" value="ECO:0007669"/>
    <property type="project" value="TreeGrafter"/>
</dbReference>
<organism evidence="4 5">
    <name type="scientific">Pisolithus microcarpus 441</name>
    <dbReference type="NCBI Taxonomy" id="765257"/>
    <lineage>
        <taxon>Eukaryota</taxon>
        <taxon>Fungi</taxon>
        <taxon>Dikarya</taxon>
        <taxon>Basidiomycota</taxon>
        <taxon>Agaricomycotina</taxon>
        <taxon>Agaricomycetes</taxon>
        <taxon>Agaricomycetidae</taxon>
        <taxon>Boletales</taxon>
        <taxon>Sclerodermatineae</taxon>
        <taxon>Pisolithaceae</taxon>
        <taxon>Pisolithus</taxon>
    </lineage>
</organism>
<evidence type="ECO:0000313" key="5">
    <source>
        <dbReference type="Proteomes" id="UP000054018"/>
    </source>
</evidence>
<sequence length="255" mass="29742">MSNLTVLRSYVQMSKPESLPPAILFNCSETCLTVFDAFPKAIFHFLVLPRVRPPLRVSDLTDLRSLLKRERKTAKAVLQDLSDEADNVKNMIQEEMLSRYGFQWQIWMGFHPAPSMEHLHLHVISSDLCSPKLKNKKHYNSFHPKLGFFLHLSDVLSWFDADPSYFEMMSRLRKKDYEPLLKEDLTCWRCERAVKNMPTLKEHLQEEWDNERRKEKARIAKKKASLKNREVPQPSSSPSQEQTDEGQSYDGSGKS</sequence>
<dbReference type="InterPro" id="IPR036265">
    <property type="entry name" value="HIT-like_sf"/>
</dbReference>
<feature type="compositionally biased region" description="Basic and acidic residues" evidence="2">
    <location>
        <begin position="207"/>
        <end position="218"/>
    </location>
</feature>
<dbReference type="GO" id="GO:0005634">
    <property type="term" value="C:nucleus"/>
    <property type="evidence" value="ECO:0007669"/>
    <property type="project" value="TreeGrafter"/>
</dbReference>
<dbReference type="PANTHER" id="PTHR12486:SF4">
    <property type="entry name" value="APRATAXIN"/>
    <property type="match status" value="1"/>
</dbReference>
<dbReference type="SUPFAM" id="SSF54197">
    <property type="entry name" value="HIT-like"/>
    <property type="match status" value="1"/>
</dbReference>
<dbReference type="Gene3D" id="3.30.428.10">
    <property type="entry name" value="HIT-like"/>
    <property type="match status" value="1"/>
</dbReference>
<feature type="compositionally biased region" description="Low complexity" evidence="2">
    <location>
        <begin position="232"/>
        <end position="241"/>
    </location>
</feature>
<dbReference type="InterPro" id="IPR032566">
    <property type="entry name" value="Znf-C2HE"/>
</dbReference>
<evidence type="ECO:0000256" key="2">
    <source>
        <dbReference type="SAM" id="MobiDB-lite"/>
    </source>
</evidence>
<dbReference type="GO" id="GO:0030983">
    <property type="term" value="F:mismatched DNA binding"/>
    <property type="evidence" value="ECO:0007669"/>
    <property type="project" value="TreeGrafter"/>
</dbReference>
<evidence type="ECO:0000259" key="3">
    <source>
        <dbReference type="Pfam" id="PF16278"/>
    </source>
</evidence>
<reference evidence="5" key="2">
    <citation type="submission" date="2015-01" db="EMBL/GenBank/DDBJ databases">
        <title>Evolutionary Origins and Diversification of the Mycorrhizal Mutualists.</title>
        <authorList>
            <consortium name="DOE Joint Genome Institute"/>
            <consortium name="Mycorrhizal Genomics Consortium"/>
            <person name="Kohler A."/>
            <person name="Kuo A."/>
            <person name="Nagy L.G."/>
            <person name="Floudas D."/>
            <person name="Copeland A."/>
            <person name="Barry K.W."/>
            <person name="Cichocki N."/>
            <person name="Veneault-Fourrey C."/>
            <person name="LaButti K."/>
            <person name="Lindquist E.A."/>
            <person name="Lipzen A."/>
            <person name="Lundell T."/>
            <person name="Morin E."/>
            <person name="Murat C."/>
            <person name="Riley R."/>
            <person name="Ohm R."/>
            <person name="Sun H."/>
            <person name="Tunlid A."/>
            <person name="Henrissat B."/>
            <person name="Grigoriev I.V."/>
            <person name="Hibbett D.S."/>
            <person name="Martin F."/>
        </authorList>
    </citation>
    <scope>NUCLEOTIDE SEQUENCE [LARGE SCALE GENOMIC DNA]</scope>
    <source>
        <strain evidence="5">441</strain>
    </source>
</reference>
<feature type="domain" description="Aprataxin C2HE/C2H2/C2HC zinc finger" evidence="3">
    <location>
        <begin position="146"/>
        <end position="210"/>
    </location>
</feature>
<dbReference type="GO" id="GO:0003725">
    <property type="term" value="F:double-stranded RNA binding"/>
    <property type="evidence" value="ECO:0007669"/>
    <property type="project" value="TreeGrafter"/>
</dbReference>
<dbReference type="Proteomes" id="UP000054018">
    <property type="component" value="Unassembled WGS sequence"/>
</dbReference>
<dbReference type="HOGENOM" id="CLU_066882_1_1_1"/>
<keyword evidence="1" id="KW-0175">Coiled coil</keyword>
<dbReference type="GO" id="GO:0033699">
    <property type="term" value="F:DNA 5'-adenosine monophosphate hydrolase activity"/>
    <property type="evidence" value="ECO:0007669"/>
    <property type="project" value="TreeGrafter"/>
</dbReference>
<feature type="region of interest" description="Disordered" evidence="2">
    <location>
        <begin position="207"/>
        <end position="255"/>
    </location>
</feature>
<dbReference type="GO" id="GO:0003697">
    <property type="term" value="F:single-stranded DNA binding"/>
    <property type="evidence" value="ECO:0007669"/>
    <property type="project" value="TreeGrafter"/>
</dbReference>
<name>A0A0C9ZNI8_9AGAM</name>
<keyword evidence="5" id="KW-1185">Reference proteome</keyword>
<feature type="coiled-coil region" evidence="1">
    <location>
        <begin position="64"/>
        <end position="98"/>
    </location>
</feature>
<gene>
    <name evidence="4" type="ORF">PISMIDRAFT_669882</name>
</gene>
<dbReference type="GO" id="GO:1990165">
    <property type="term" value="F:single-strand break-containing DNA binding"/>
    <property type="evidence" value="ECO:0007669"/>
    <property type="project" value="TreeGrafter"/>
</dbReference>
<protein>
    <recommendedName>
        <fullName evidence="3">Aprataxin C2HE/C2H2/C2HC zinc finger domain-containing protein</fullName>
    </recommendedName>
</protein>
<feature type="compositionally biased region" description="Polar residues" evidence="2">
    <location>
        <begin position="245"/>
        <end position="255"/>
    </location>
</feature>
<dbReference type="Pfam" id="PF16278">
    <property type="entry name" value="zf-C2HE"/>
    <property type="match status" value="1"/>
</dbReference>
<dbReference type="EMBL" id="KN833685">
    <property type="protein sequence ID" value="KIK30946.1"/>
    <property type="molecule type" value="Genomic_DNA"/>
</dbReference>
<proteinExistence type="predicted"/>
<reference evidence="4 5" key="1">
    <citation type="submission" date="2014-04" db="EMBL/GenBank/DDBJ databases">
        <authorList>
            <consortium name="DOE Joint Genome Institute"/>
            <person name="Kuo A."/>
            <person name="Kohler A."/>
            <person name="Costa M.D."/>
            <person name="Nagy L.G."/>
            <person name="Floudas D."/>
            <person name="Copeland A."/>
            <person name="Barry K.W."/>
            <person name="Cichocki N."/>
            <person name="Veneault-Fourrey C."/>
            <person name="LaButti K."/>
            <person name="Lindquist E.A."/>
            <person name="Lipzen A."/>
            <person name="Lundell T."/>
            <person name="Morin E."/>
            <person name="Murat C."/>
            <person name="Sun H."/>
            <person name="Tunlid A."/>
            <person name="Henrissat B."/>
            <person name="Grigoriev I.V."/>
            <person name="Hibbett D.S."/>
            <person name="Martin F."/>
            <person name="Nordberg H.P."/>
            <person name="Cantor M.N."/>
            <person name="Hua S.X."/>
        </authorList>
    </citation>
    <scope>NUCLEOTIDE SEQUENCE [LARGE SCALE GENOMIC DNA]</scope>
    <source>
        <strain evidence="4 5">441</strain>
    </source>
</reference>
<evidence type="ECO:0000313" key="4">
    <source>
        <dbReference type="EMBL" id="KIK30946.1"/>
    </source>
</evidence>
<accession>A0A0C9ZNI8</accession>
<dbReference type="PANTHER" id="PTHR12486">
    <property type="entry name" value="APRATAXIN-RELATED"/>
    <property type="match status" value="1"/>
</dbReference>
<dbReference type="OrthoDB" id="3512845at2759"/>
<dbReference type="Pfam" id="PF11969">
    <property type="entry name" value="DcpS_C"/>
    <property type="match status" value="1"/>
</dbReference>